<evidence type="ECO:0000256" key="2">
    <source>
        <dbReference type="ARBA" id="ARBA00023125"/>
    </source>
</evidence>
<dbReference type="Gene3D" id="1.10.10.10">
    <property type="entry name" value="Winged helix-like DNA-binding domain superfamily/Winged helix DNA-binding domain"/>
    <property type="match status" value="1"/>
</dbReference>
<dbReference type="InterPro" id="IPR036390">
    <property type="entry name" value="WH_DNA-bd_sf"/>
</dbReference>
<dbReference type="OrthoDB" id="60629at2"/>
<dbReference type="GO" id="GO:0003677">
    <property type="term" value="F:DNA binding"/>
    <property type="evidence" value="ECO:0007669"/>
    <property type="project" value="UniProtKB-KW"/>
</dbReference>
<dbReference type="Proteomes" id="UP000266677">
    <property type="component" value="Unassembled WGS sequence"/>
</dbReference>
<evidence type="ECO:0000259" key="4">
    <source>
        <dbReference type="PROSITE" id="PS51077"/>
    </source>
</evidence>
<reference evidence="6 7" key="1">
    <citation type="submission" date="2018-09" db="EMBL/GenBank/DDBJ databases">
        <title>YIM PH21274 draft genome.</title>
        <authorList>
            <person name="Miao C."/>
        </authorList>
    </citation>
    <scope>NUCLEOTIDE SEQUENCE [LARGE SCALE GENOMIC DNA]</scope>
    <source>
        <strain evidence="6 7">YIM PH 21724</strain>
    </source>
</reference>
<dbReference type="Gene3D" id="3.30.450.40">
    <property type="match status" value="1"/>
</dbReference>
<feature type="domain" description="HTH iclR-type" evidence="4">
    <location>
        <begin position="8"/>
        <end position="69"/>
    </location>
</feature>
<comment type="caution">
    <text evidence="6">The sequence shown here is derived from an EMBL/GenBank/DDBJ whole genome shotgun (WGS) entry which is preliminary data.</text>
</comment>
<organism evidence="6 7">
    <name type="scientific">Nocardia panacis</name>
    <dbReference type="NCBI Taxonomy" id="2340916"/>
    <lineage>
        <taxon>Bacteria</taxon>
        <taxon>Bacillati</taxon>
        <taxon>Actinomycetota</taxon>
        <taxon>Actinomycetes</taxon>
        <taxon>Mycobacteriales</taxon>
        <taxon>Nocardiaceae</taxon>
        <taxon>Nocardia</taxon>
    </lineage>
</organism>
<dbReference type="InterPro" id="IPR005471">
    <property type="entry name" value="Tscrpt_reg_IclR_N"/>
</dbReference>
<evidence type="ECO:0000313" key="6">
    <source>
        <dbReference type="EMBL" id="RJO79222.1"/>
    </source>
</evidence>
<feature type="domain" description="IclR-ED" evidence="5">
    <location>
        <begin position="70"/>
        <end position="248"/>
    </location>
</feature>
<accession>A0A3A4KP44</accession>
<gene>
    <name evidence="6" type="ORF">D5S18_02470</name>
</gene>
<dbReference type="PANTHER" id="PTHR30136">
    <property type="entry name" value="HELIX-TURN-HELIX TRANSCRIPTIONAL REGULATOR, ICLR FAMILY"/>
    <property type="match status" value="1"/>
</dbReference>
<dbReference type="PROSITE" id="PS51078">
    <property type="entry name" value="ICLR_ED"/>
    <property type="match status" value="1"/>
</dbReference>
<dbReference type="PANTHER" id="PTHR30136:SF24">
    <property type="entry name" value="HTH-TYPE TRANSCRIPTIONAL REPRESSOR ALLR"/>
    <property type="match status" value="1"/>
</dbReference>
<dbReference type="InterPro" id="IPR014757">
    <property type="entry name" value="Tscrpt_reg_IclR_C"/>
</dbReference>
<dbReference type="AlphaFoldDB" id="A0A3A4KP44"/>
<dbReference type="SUPFAM" id="SSF55781">
    <property type="entry name" value="GAF domain-like"/>
    <property type="match status" value="1"/>
</dbReference>
<evidence type="ECO:0000256" key="1">
    <source>
        <dbReference type="ARBA" id="ARBA00023015"/>
    </source>
</evidence>
<dbReference type="GO" id="GO:0003700">
    <property type="term" value="F:DNA-binding transcription factor activity"/>
    <property type="evidence" value="ECO:0007669"/>
    <property type="project" value="TreeGrafter"/>
</dbReference>
<sequence>MARSTSGESVLCRVVRIFEAFDPETTAITVSELARRADLPPATTSRLVSELVEHGWLRRDSGRRVRVGVRMWELAVRASPTLGLREAAMPYMEDLHAVVGHHVQLSVLQHREVLYIEQLSAPGAVRNKSHFGGRFPLHASSPGLVLLAHGPIHLQEQVLAGPLRVFTARTVTDPAALRVLLGGIRREGYALCEGYIDELSTVAAAPLRAAGGQVVAALSVILPRTERARGAVPALVAAARGISRALGAPVRPPRHRVTVENPDH</sequence>
<evidence type="ECO:0000313" key="7">
    <source>
        <dbReference type="Proteomes" id="UP000266677"/>
    </source>
</evidence>
<dbReference type="PROSITE" id="PS51077">
    <property type="entry name" value="HTH_ICLR"/>
    <property type="match status" value="1"/>
</dbReference>
<keyword evidence="2" id="KW-0238">DNA-binding</keyword>
<name>A0A3A4KP44_9NOCA</name>
<dbReference type="EMBL" id="QZFU01000010">
    <property type="protein sequence ID" value="RJO79222.1"/>
    <property type="molecule type" value="Genomic_DNA"/>
</dbReference>
<keyword evidence="3" id="KW-0804">Transcription</keyword>
<dbReference type="InterPro" id="IPR029016">
    <property type="entry name" value="GAF-like_dom_sf"/>
</dbReference>
<dbReference type="GO" id="GO:0045892">
    <property type="term" value="P:negative regulation of DNA-templated transcription"/>
    <property type="evidence" value="ECO:0007669"/>
    <property type="project" value="TreeGrafter"/>
</dbReference>
<evidence type="ECO:0000259" key="5">
    <source>
        <dbReference type="PROSITE" id="PS51078"/>
    </source>
</evidence>
<dbReference type="RefSeq" id="WP_120037536.1">
    <property type="nucleotide sequence ID" value="NZ_QZFU01000010.1"/>
</dbReference>
<dbReference type="Pfam" id="PF01614">
    <property type="entry name" value="IclR_C"/>
    <property type="match status" value="1"/>
</dbReference>
<protein>
    <submittedName>
        <fullName evidence="6">IclR family transcriptional regulator</fullName>
    </submittedName>
</protein>
<dbReference type="InterPro" id="IPR036388">
    <property type="entry name" value="WH-like_DNA-bd_sf"/>
</dbReference>
<dbReference type="InterPro" id="IPR050707">
    <property type="entry name" value="HTH_MetabolicPath_Reg"/>
</dbReference>
<keyword evidence="1" id="KW-0805">Transcription regulation</keyword>
<dbReference type="Pfam" id="PF09339">
    <property type="entry name" value="HTH_IclR"/>
    <property type="match status" value="1"/>
</dbReference>
<evidence type="ECO:0000256" key="3">
    <source>
        <dbReference type="ARBA" id="ARBA00023163"/>
    </source>
</evidence>
<keyword evidence="7" id="KW-1185">Reference proteome</keyword>
<proteinExistence type="predicted"/>
<dbReference type="SMART" id="SM00346">
    <property type="entry name" value="HTH_ICLR"/>
    <property type="match status" value="1"/>
</dbReference>
<dbReference type="SUPFAM" id="SSF46785">
    <property type="entry name" value="Winged helix' DNA-binding domain"/>
    <property type="match status" value="1"/>
</dbReference>